<reference evidence="10" key="1">
    <citation type="submission" date="2023-07" db="EMBL/GenBank/DDBJ databases">
        <title>Black Yeasts Isolated from many extreme environments.</title>
        <authorList>
            <person name="Coleine C."/>
            <person name="Stajich J.E."/>
            <person name="Selbmann L."/>
        </authorList>
    </citation>
    <scope>NUCLEOTIDE SEQUENCE</scope>
    <source>
        <strain evidence="10">CCFEE 5485</strain>
    </source>
</reference>
<comment type="similarity">
    <text evidence="2 7">Belongs to the glycosyl hydrolase 27 family.</text>
</comment>
<dbReference type="InterPro" id="IPR002241">
    <property type="entry name" value="Glyco_hydro_27"/>
</dbReference>
<comment type="catalytic activity">
    <reaction evidence="1 7">
        <text>Hydrolysis of terminal, non-reducing alpha-D-galactose residues in alpha-D-galactosides, including galactose oligosaccharides, galactomannans and galactolipids.</text>
        <dbReference type="EC" id="3.2.1.22"/>
    </reaction>
</comment>
<keyword evidence="7" id="KW-1015">Disulfide bond</keyword>
<evidence type="ECO:0000313" key="10">
    <source>
        <dbReference type="EMBL" id="KAK3672436.1"/>
    </source>
</evidence>
<dbReference type="PANTHER" id="PTHR11452">
    <property type="entry name" value="ALPHA-GALACTOSIDASE/ALPHA-N-ACETYLGALACTOSAMINIDASE"/>
    <property type="match status" value="1"/>
</dbReference>
<protein>
    <recommendedName>
        <fullName evidence="3 7">Alpha-galactosidase</fullName>
        <ecNumber evidence="3 7">3.2.1.22</ecNumber>
    </recommendedName>
    <alternativeName>
        <fullName evidence="7">Melibiase</fullName>
    </alternativeName>
</protein>
<keyword evidence="4 8" id="KW-0732">Signal</keyword>
<comment type="caution">
    <text evidence="10">The sequence shown here is derived from an EMBL/GenBank/DDBJ whole genome shotgun (WGS) entry which is preliminary data.</text>
</comment>
<dbReference type="EC" id="3.2.1.22" evidence="3 7"/>
<name>A0AAE0WI06_9PEZI</name>
<sequence>MSRLAAVLALSALPAALAIQLPNGIGKLPALGWNSWNAYGCNIDESKLLQAANAMVSMGFKDAGYEYVISDDCWSNLDGRDNYTHQLVANATKFPQGITGTSGKIHDLGFKFGIYSSAGTKTCGGYPASLGYEEVDAATFASWGVDYLKYDNCFPSEVWYDDCLSCEADPSFSPTGIVNGSCTPSTPPVNHYSFDKPIPICPPYKWPVDGNNYTAKYTALKFRIMQQALQAQNRTILYSLCEWGVDEPWTWGNTTGSSWRMSNDINPSWSRILQILNQNSFLTNYNNFWGHNDADMLEVGNGNLTAAETRTHFGLWALMKTPLLMGTDVTKLSAHDVGVLQNKRLLAFNQDAVVGGSAAPYKWGVNEDWTFNSTFPAQYWSGASSNGTMVAMFNPLNETMKMTALYSEIPELESDGCYAVTEAWNGTDLGCKEKSVEVEVEAHDTAVLLFEGKC</sequence>
<evidence type="ECO:0000256" key="6">
    <source>
        <dbReference type="ARBA" id="ARBA00023295"/>
    </source>
</evidence>
<proteinExistence type="inferred from homology"/>
<evidence type="ECO:0000256" key="4">
    <source>
        <dbReference type="ARBA" id="ARBA00022729"/>
    </source>
</evidence>
<dbReference type="SUPFAM" id="SSF51445">
    <property type="entry name" value="(Trans)glycosidases"/>
    <property type="match status" value="1"/>
</dbReference>
<dbReference type="Gene3D" id="3.20.20.70">
    <property type="entry name" value="Aldolase class I"/>
    <property type="match status" value="1"/>
</dbReference>
<dbReference type="InterPro" id="IPR017853">
    <property type="entry name" value="GH"/>
</dbReference>
<evidence type="ECO:0000259" key="9">
    <source>
        <dbReference type="Pfam" id="PF17801"/>
    </source>
</evidence>
<dbReference type="Pfam" id="PF16499">
    <property type="entry name" value="Melibiase_2"/>
    <property type="match status" value="2"/>
</dbReference>
<dbReference type="GO" id="GO:0005975">
    <property type="term" value="P:carbohydrate metabolic process"/>
    <property type="evidence" value="ECO:0007669"/>
    <property type="project" value="InterPro"/>
</dbReference>
<evidence type="ECO:0000256" key="1">
    <source>
        <dbReference type="ARBA" id="ARBA00001255"/>
    </source>
</evidence>
<keyword evidence="11" id="KW-1185">Reference proteome</keyword>
<dbReference type="InterPro" id="IPR013785">
    <property type="entry name" value="Aldolase_TIM"/>
</dbReference>
<gene>
    <name evidence="10" type="ORF">LTR78_007743</name>
</gene>
<evidence type="ECO:0000256" key="5">
    <source>
        <dbReference type="ARBA" id="ARBA00022801"/>
    </source>
</evidence>
<dbReference type="EMBL" id="JAUTXT010000033">
    <property type="protein sequence ID" value="KAK3672436.1"/>
    <property type="molecule type" value="Genomic_DNA"/>
</dbReference>
<evidence type="ECO:0000256" key="3">
    <source>
        <dbReference type="ARBA" id="ARBA00012755"/>
    </source>
</evidence>
<keyword evidence="6 7" id="KW-0326">Glycosidase</keyword>
<evidence type="ECO:0000313" key="11">
    <source>
        <dbReference type="Proteomes" id="UP001274830"/>
    </source>
</evidence>
<dbReference type="Pfam" id="PF17801">
    <property type="entry name" value="Melibiase_C"/>
    <property type="match status" value="1"/>
</dbReference>
<evidence type="ECO:0000256" key="2">
    <source>
        <dbReference type="ARBA" id="ARBA00009743"/>
    </source>
</evidence>
<evidence type="ECO:0000256" key="8">
    <source>
        <dbReference type="SAM" id="SignalP"/>
    </source>
</evidence>
<dbReference type="Proteomes" id="UP001274830">
    <property type="component" value="Unassembled WGS sequence"/>
</dbReference>
<dbReference type="CDD" id="cd14792">
    <property type="entry name" value="GH27"/>
    <property type="match status" value="1"/>
</dbReference>
<organism evidence="10 11">
    <name type="scientific">Recurvomyces mirabilis</name>
    <dbReference type="NCBI Taxonomy" id="574656"/>
    <lineage>
        <taxon>Eukaryota</taxon>
        <taxon>Fungi</taxon>
        <taxon>Dikarya</taxon>
        <taxon>Ascomycota</taxon>
        <taxon>Pezizomycotina</taxon>
        <taxon>Dothideomycetes</taxon>
        <taxon>Dothideomycetidae</taxon>
        <taxon>Mycosphaerellales</taxon>
        <taxon>Teratosphaeriaceae</taxon>
        <taxon>Recurvomyces</taxon>
    </lineage>
</organism>
<dbReference type="InterPro" id="IPR041233">
    <property type="entry name" value="Melibiase_C"/>
</dbReference>
<dbReference type="AlphaFoldDB" id="A0AAE0WI06"/>
<accession>A0AAE0WI06</accession>
<feature type="chain" id="PRO_5042037005" description="Alpha-galactosidase" evidence="8">
    <location>
        <begin position="19"/>
        <end position="454"/>
    </location>
</feature>
<evidence type="ECO:0000256" key="7">
    <source>
        <dbReference type="RuleBase" id="RU361168"/>
    </source>
</evidence>
<keyword evidence="5 7" id="KW-0378">Hydrolase</keyword>
<feature type="signal peptide" evidence="8">
    <location>
        <begin position="1"/>
        <end position="18"/>
    </location>
</feature>
<dbReference type="PANTHER" id="PTHR11452:SF61">
    <property type="entry name" value="ALPHA-GALACTOSIDASE B-RELATED"/>
    <property type="match status" value="1"/>
</dbReference>
<dbReference type="PRINTS" id="PR00740">
    <property type="entry name" value="GLHYDRLASE27"/>
</dbReference>
<dbReference type="InterPro" id="IPR013780">
    <property type="entry name" value="Glyco_hydro_b"/>
</dbReference>
<feature type="domain" description="Alpha galactosidase C-terminal" evidence="9">
    <location>
        <begin position="376"/>
        <end position="449"/>
    </location>
</feature>
<dbReference type="SUPFAM" id="SSF51011">
    <property type="entry name" value="Glycosyl hydrolase domain"/>
    <property type="match status" value="1"/>
</dbReference>
<dbReference type="GO" id="GO:0004557">
    <property type="term" value="F:alpha-galactosidase activity"/>
    <property type="evidence" value="ECO:0007669"/>
    <property type="project" value="UniProtKB-EC"/>
</dbReference>
<dbReference type="Gene3D" id="2.60.40.1180">
    <property type="entry name" value="Golgi alpha-mannosidase II"/>
    <property type="match status" value="1"/>
</dbReference>